<proteinExistence type="predicted"/>
<feature type="compositionally biased region" description="Basic residues" evidence="1">
    <location>
        <begin position="66"/>
        <end position="83"/>
    </location>
</feature>
<feature type="region of interest" description="Disordered" evidence="1">
    <location>
        <begin position="61"/>
        <end position="102"/>
    </location>
</feature>
<evidence type="ECO:0000256" key="1">
    <source>
        <dbReference type="SAM" id="MobiDB-lite"/>
    </source>
</evidence>
<name>A0A016V5V3_9BILA</name>
<dbReference type="Proteomes" id="UP000024635">
    <property type="component" value="Unassembled WGS sequence"/>
</dbReference>
<dbReference type="OrthoDB" id="5877720at2759"/>
<gene>
    <name evidence="2" type="primary">Acey_s0017.g3471</name>
    <name evidence="2" type="ORF">Y032_0017g3471</name>
</gene>
<protein>
    <submittedName>
        <fullName evidence="2">Uncharacterized protein</fullName>
    </submittedName>
</protein>
<evidence type="ECO:0000313" key="3">
    <source>
        <dbReference type="Proteomes" id="UP000024635"/>
    </source>
</evidence>
<comment type="caution">
    <text evidence="2">The sequence shown here is derived from an EMBL/GenBank/DDBJ whole genome shotgun (WGS) entry which is preliminary data.</text>
</comment>
<accession>A0A016V5V3</accession>
<reference evidence="3" key="1">
    <citation type="journal article" date="2015" name="Nat. Genet.">
        <title>The genome and transcriptome of the zoonotic hookworm Ancylostoma ceylanicum identify infection-specific gene families.</title>
        <authorList>
            <person name="Schwarz E.M."/>
            <person name="Hu Y."/>
            <person name="Antoshechkin I."/>
            <person name="Miller M.M."/>
            <person name="Sternberg P.W."/>
            <person name="Aroian R.V."/>
        </authorList>
    </citation>
    <scope>NUCLEOTIDE SEQUENCE</scope>
    <source>
        <strain evidence="3">HY135</strain>
    </source>
</reference>
<keyword evidence="3" id="KW-1185">Reference proteome</keyword>
<dbReference type="AlphaFoldDB" id="A0A016V5V3"/>
<sequence>MPSSELECCLHGRVCRAGLKQVEEKEETEQYVNLMQSKGQKKKTRKEEAVERLAEHLIHVEEHAERRRRRREKRAKRRSHRKKEKVETDVQPVQGKAEDISSNDISTKSFKQVTESAKLGKELMSLLPSTAINQYLPGGGDIWESENRTKK</sequence>
<organism evidence="2 3">
    <name type="scientific">Ancylostoma ceylanicum</name>
    <dbReference type="NCBI Taxonomy" id="53326"/>
    <lineage>
        <taxon>Eukaryota</taxon>
        <taxon>Metazoa</taxon>
        <taxon>Ecdysozoa</taxon>
        <taxon>Nematoda</taxon>
        <taxon>Chromadorea</taxon>
        <taxon>Rhabditida</taxon>
        <taxon>Rhabditina</taxon>
        <taxon>Rhabditomorpha</taxon>
        <taxon>Strongyloidea</taxon>
        <taxon>Ancylostomatidae</taxon>
        <taxon>Ancylostomatinae</taxon>
        <taxon>Ancylostoma</taxon>
    </lineage>
</organism>
<dbReference type="EMBL" id="JARK01001353">
    <property type="protein sequence ID" value="EYC22641.1"/>
    <property type="molecule type" value="Genomic_DNA"/>
</dbReference>
<evidence type="ECO:0000313" key="2">
    <source>
        <dbReference type="EMBL" id="EYC22641.1"/>
    </source>
</evidence>